<accession>A0A3A1Y4D3</accession>
<evidence type="ECO:0000313" key="3">
    <source>
        <dbReference type="Proteomes" id="UP000266258"/>
    </source>
</evidence>
<dbReference type="OrthoDB" id="5678165at2"/>
<name>A0A3A1Y4D3_9GAMM</name>
<dbReference type="EMBL" id="NRJH01000047">
    <property type="protein sequence ID" value="RIY32078.1"/>
    <property type="molecule type" value="Genomic_DNA"/>
</dbReference>
<dbReference type="AlphaFoldDB" id="A0A3A1Y4D3"/>
<reference evidence="2 3" key="1">
    <citation type="submission" date="2017-08" db="EMBL/GenBank/DDBJ databases">
        <title>Reclassification of Bisgaard taxon 37 and 44.</title>
        <authorList>
            <person name="Christensen H."/>
        </authorList>
    </citation>
    <scope>NUCLEOTIDE SEQUENCE [LARGE SCALE GENOMIC DNA]</scope>
    <source>
        <strain evidence="2 3">B96_4</strain>
    </source>
</reference>
<sequence>MYLKRIFLFVFLLFSVRSFALPALDAAPVDSPDYKQLYYPAMAKALKAKMANVRTILVLPVVGNKLDEVIALTVQGSFARALVATGYYVIPPAVSNAFFASQGLNFGTDVRNIPLRDLLDKTGADAVLYLDAARGETDNSWIVGNIIKIDIRGKLITYGDLPIFEFRHTNWLKLTDGINGTEGFFEMLAKLIVTTVNAAETDENQVKVSYFVQGHPIFQTTTRLPAQALHGLSLGPYGYKYATRLCFGHNLSKSDLKKENYQYRLYLPDCDTNVDQVFLYYVSMDMASPEFWGLNEFPAEVLEEAQEYRKYLKSIGVNR</sequence>
<gene>
    <name evidence="2" type="ORF">CJP74_05595</name>
</gene>
<dbReference type="Pfam" id="PF05643">
    <property type="entry name" value="GNA1162-like"/>
    <property type="match status" value="1"/>
</dbReference>
<evidence type="ECO:0000313" key="2">
    <source>
        <dbReference type="EMBL" id="RIY32078.1"/>
    </source>
</evidence>
<dbReference type="Gene3D" id="3.40.50.10610">
    <property type="entry name" value="ABC-type transport auxiliary lipoprotein component"/>
    <property type="match status" value="1"/>
</dbReference>
<organism evidence="2 3">
    <name type="scientific">Psittacicella melopsittaci</name>
    <dbReference type="NCBI Taxonomy" id="2028576"/>
    <lineage>
        <taxon>Bacteria</taxon>
        <taxon>Pseudomonadati</taxon>
        <taxon>Pseudomonadota</taxon>
        <taxon>Gammaproteobacteria</taxon>
        <taxon>Pasteurellales</taxon>
        <taxon>Psittacicellaceae</taxon>
        <taxon>Psittacicella</taxon>
    </lineage>
</organism>
<comment type="caution">
    <text evidence="2">The sequence shown here is derived from an EMBL/GenBank/DDBJ whole genome shotgun (WGS) entry which is preliminary data.</text>
</comment>
<keyword evidence="3" id="KW-1185">Reference proteome</keyword>
<feature type="signal peptide" evidence="1">
    <location>
        <begin position="1"/>
        <end position="20"/>
    </location>
</feature>
<evidence type="ECO:0000256" key="1">
    <source>
        <dbReference type="SAM" id="SignalP"/>
    </source>
</evidence>
<keyword evidence="1" id="KW-0732">Signal</keyword>
<dbReference type="Proteomes" id="UP000266258">
    <property type="component" value="Unassembled WGS sequence"/>
</dbReference>
<protein>
    <submittedName>
        <fullName evidence="2">Uncharacterized protein</fullName>
    </submittedName>
</protein>
<dbReference type="RefSeq" id="WP_119497300.1">
    <property type="nucleotide sequence ID" value="NZ_NRJH01000047.1"/>
</dbReference>
<proteinExistence type="predicted"/>
<feature type="chain" id="PRO_5017441033" evidence="1">
    <location>
        <begin position="21"/>
        <end position="319"/>
    </location>
</feature>
<dbReference type="InterPro" id="IPR008517">
    <property type="entry name" value="GNA1162-like"/>
</dbReference>